<sequence length="356" mass="42216">MDELSYLDYLLFSFFSTSEPRKAMTVFHIISGKRTASILYQAEIYRLSAYFSLFNKLKKEHYQHSLKKGIALKILKKEENDYYCLTEMGQKEITAYFEKQYYPTELNFLQNGRWIHVYWRRLVFVSQVLSEIRYKNQSYIPIEKEWSLQVWVKKWLKSKSESREELAEAFGIEWLKLARNQSKISAEIMIGFLTGHDYYGQTTMQLATAFLKEAVEVRIILLDGLSKLIHEVTEQPEIFPIFFSIFTDLLETHGAVSQSVRQTQKNLMEGLDLIEIAKIRQLKLSTVSEHVIELSLIDKKFNVHSLIKEQPFLEVKQQLENQPMSSFSDIKEFFPEVPFYVYRLMQIERWREKNAN</sequence>
<dbReference type="Proteomes" id="UP001290462">
    <property type="component" value="Unassembled WGS sequence"/>
</dbReference>
<dbReference type="Pfam" id="PF14493">
    <property type="entry name" value="HTH_40"/>
    <property type="match status" value="1"/>
</dbReference>
<reference evidence="2" key="1">
    <citation type="submission" date="2023-08" db="EMBL/GenBank/DDBJ databases">
        <title>Genomic characterization of piscicolin 126 produced by Carnobacterium maltaromaticum CM22 strain isolated from salmon (Salmo salar).</title>
        <authorList>
            <person name="Gonzalez-Gragera E."/>
            <person name="Garcia-Lopez J.D."/>
            <person name="Teso-Perez C."/>
            <person name="Gimenez-Hernandez I."/>
            <person name="Peralta-Sanchez J.M."/>
            <person name="Valdivia E."/>
            <person name="Montalban-Lopez M."/>
            <person name="Martin-Platero A.M."/>
            <person name="Banos A."/>
            <person name="Martinez-Bueno M."/>
        </authorList>
    </citation>
    <scope>NUCLEOTIDE SEQUENCE</scope>
    <source>
        <strain evidence="2">CM22</strain>
    </source>
</reference>
<feature type="domain" description="Helicase Helix-turn-helix" evidence="1">
    <location>
        <begin position="259"/>
        <end position="345"/>
    </location>
</feature>
<gene>
    <name evidence="2" type="ORF">RAK27_17485</name>
</gene>
<evidence type="ECO:0000313" key="3">
    <source>
        <dbReference type="Proteomes" id="UP001290462"/>
    </source>
</evidence>
<dbReference type="RefSeq" id="WP_322809682.1">
    <property type="nucleotide sequence ID" value="NZ_JAVBVO010000005.1"/>
</dbReference>
<dbReference type="AlphaFoldDB" id="A0AAW9K3T1"/>
<accession>A0AAW9K3T1</accession>
<proteinExistence type="predicted"/>
<name>A0AAW9K3T1_CARML</name>
<dbReference type="InterPro" id="IPR029491">
    <property type="entry name" value="Helicase_HTH"/>
</dbReference>
<evidence type="ECO:0000259" key="1">
    <source>
        <dbReference type="Pfam" id="PF14493"/>
    </source>
</evidence>
<organism evidence="2 3">
    <name type="scientific">Carnobacterium maltaromaticum</name>
    <name type="common">Carnobacterium piscicola</name>
    <dbReference type="NCBI Taxonomy" id="2751"/>
    <lineage>
        <taxon>Bacteria</taxon>
        <taxon>Bacillati</taxon>
        <taxon>Bacillota</taxon>
        <taxon>Bacilli</taxon>
        <taxon>Lactobacillales</taxon>
        <taxon>Carnobacteriaceae</taxon>
        <taxon>Carnobacterium</taxon>
    </lineage>
</organism>
<dbReference type="EMBL" id="JAVBVO010000005">
    <property type="protein sequence ID" value="MDZ5760436.1"/>
    <property type="molecule type" value="Genomic_DNA"/>
</dbReference>
<comment type="caution">
    <text evidence="2">The sequence shown here is derived from an EMBL/GenBank/DDBJ whole genome shotgun (WGS) entry which is preliminary data.</text>
</comment>
<protein>
    <submittedName>
        <fullName evidence="2">Helix-turn-helix domain-containing protein</fullName>
    </submittedName>
</protein>
<evidence type="ECO:0000313" key="2">
    <source>
        <dbReference type="EMBL" id="MDZ5760436.1"/>
    </source>
</evidence>